<dbReference type="PATRIC" id="fig|1396.535.peg.1344"/>
<dbReference type="EMBL" id="LJKE01000047">
    <property type="protein sequence ID" value="KZD65558.1"/>
    <property type="molecule type" value="Genomic_DNA"/>
</dbReference>
<protein>
    <recommendedName>
        <fullName evidence="3">RanBP2-type domain-containing protein</fullName>
    </recommendedName>
</protein>
<accession>A0A164NVG6</accession>
<reference evidence="1 2" key="1">
    <citation type="submission" date="2015-09" db="EMBL/GenBank/DDBJ databases">
        <title>Bacillus cereus food isolates.</title>
        <authorList>
            <person name="Boekhorst J."/>
        </authorList>
    </citation>
    <scope>NUCLEOTIDE SEQUENCE [LARGE SCALE GENOMIC DNA]</scope>
    <source>
        <strain evidence="1 2">B4088</strain>
    </source>
</reference>
<proteinExistence type="predicted"/>
<evidence type="ECO:0008006" key="3">
    <source>
        <dbReference type="Google" id="ProtNLM"/>
    </source>
</evidence>
<dbReference type="Proteomes" id="UP000076482">
    <property type="component" value="Unassembled WGS sequence"/>
</dbReference>
<comment type="caution">
    <text evidence="1">The sequence shown here is derived from an EMBL/GenBank/DDBJ whole genome shotgun (WGS) entry which is preliminary data.</text>
</comment>
<sequence length="38" mass="4408">MKMLKKLFVRFAGVTTCRECGTLNWDTHETCENCGRDL</sequence>
<evidence type="ECO:0000313" key="1">
    <source>
        <dbReference type="EMBL" id="KZD65558.1"/>
    </source>
</evidence>
<dbReference type="AlphaFoldDB" id="A0A164NVG6"/>
<gene>
    <name evidence="1" type="ORF">B4088_2859</name>
</gene>
<organism evidence="1 2">
    <name type="scientific">Bacillus cereus</name>
    <dbReference type="NCBI Taxonomy" id="1396"/>
    <lineage>
        <taxon>Bacteria</taxon>
        <taxon>Bacillati</taxon>
        <taxon>Bacillota</taxon>
        <taxon>Bacilli</taxon>
        <taxon>Bacillales</taxon>
        <taxon>Bacillaceae</taxon>
        <taxon>Bacillus</taxon>
        <taxon>Bacillus cereus group</taxon>
    </lineage>
</organism>
<name>A0A164NVG6_BACCE</name>
<evidence type="ECO:0000313" key="2">
    <source>
        <dbReference type="Proteomes" id="UP000076482"/>
    </source>
</evidence>